<dbReference type="PANTHER" id="PTHR10605:SF56">
    <property type="entry name" value="BIFUNCTIONAL HEPARAN SULFATE N-DEACETYLASE_N-SULFOTRANSFERASE"/>
    <property type="match status" value="1"/>
</dbReference>
<evidence type="ECO:0000313" key="2">
    <source>
        <dbReference type="EMBL" id="MCL1630162.1"/>
    </source>
</evidence>
<dbReference type="Proteomes" id="UP001202550">
    <property type="component" value="Unassembled WGS sequence"/>
</dbReference>
<comment type="caution">
    <text evidence="2">The sequence shown here is derived from an EMBL/GenBank/DDBJ whole genome shotgun (WGS) entry which is preliminary data.</text>
</comment>
<dbReference type="Gene3D" id="3.40.50.300">
    <property type="entry name" value="P-loop containing nucleotide triphosphate hydrolases"/>
    <property type="match status" value="1"/>
</dbReference>
<gene>
    <name evidence="2" type="ORF">M3N55_15680</name>
</gene>
<sequence length="287" mass="32932">MIPFGASPNPVDLFGTPRRPDFFCIGSEKAGTTWLWHSMLQHPEIGVPQTKELRYFNGLPSLDLAHFRALKTFLEDTRNAPKRPQFLERVATEMRLLYGGEDAYLRIFGQLTGRVVGELTPQYCLLSRDRIKAMKALSPDARIIYMLRDPTDRIIAGAKMVCLREGDTMSDAAILRHAKNPIQERLSNTAWHLEKFESVFGKERIHVALFDDIKTRPNALLAEICAFLGVPPHDIPRETLSKPVNKGSDFRPSPEVQKTLYRRLRRVYLELEPRFPQQVATWSARYQ</sequence>
<dbReference type="InterPro" id="IPR027417">
    <property type="entry name" value="P-loop_NTPase"/>
</dbReference>
<evidence type="ECO:0000256" key="1">
    <source>
        <dbReference type="ARBA" id="ARBA00022679"/>
    </source>
</evidence>
<dbReference type="InterPro" id="IPR037359">
    <property type="entry name" value="NST/OST"/>
</dbReference>
<keyword evidence="3" id="KW-1185">Reference proteome</keyword>
<name>A0ABT0M5M0_9RHOB</name>
<dbReference type="RefSeq" id="WP_249060809.1">
    <property type="nucleotide sequence ID" value="NZ_JALZWP010000026.1"/>
</dbReference>
<dbReference type="SUPFAM" id="SSF52540">
    <property type="entry name" value="P-loop containing nucleoside triphosphate hydrolases"/>
    <property type="match status" value="1"/>
</dbReference>
<dbReference type="Pfam" id="PF13469">
    <property type="entry name" value="Sulfotransfer_3"/>
    <property type="match status" value="1"/>
</dbReference>
<dbReference type="PANTHER" id="PTHR10605">
    <property type="entry name" value="HEPARAN SULFATE SULFOTRANSFERASE"/>
    <property type="match status" value="1"/>
</dbReference>
<protein>
    <submittedName>
        <fullName evidence="2">Sulfotransferase</fullName>
    </submittedName>
</protein>
<keyword evidence="1" id="KW-0808">Transferase</keyword>
<accession>A0ABT0M5M0</accession>
<dbReference type="EMBL" id="JALZWP010000026">
    <property type="protein sequence ID" value="MCL1630162.1"/>
    <property type="molecule type" value="Genomic_DNA"/>
</dbReference>
<proteinExistence type="predicted"/>
<organism evidence="2 3">
    <name type="scientific">Roseinatronobacter domitianus</name>
    <dbReference type="NCBI Taxonomy" id="2940293"/>
    <lineage>
        <taxon>Bacteria</taxon>
        <taxon>Pseudomonadati</taxon>
        <taxon>Pseudomonadota</taxon>
        <taxon>Alphaproteobacteria</taxon>
        <taxon>Rhodobacterales</taxon>
        <taxon>Paracoccaceae</taxon>
        <taxon>Roseinatronobacter</taxon>
    </lineage>
</organism>
<reference evidence="2 3" key="1">
    <citation type="submission" date="2022-05" db="EMBL/GenBank/DDBJ databases">
        <title>Seasonal and diel survey of microbial diversity of the Tyrrhenian coast.</title>
        <authorList>
            <person name="Gattoni G."/>
            <person name="Corral P."/>
        </authorList>
    </citation>
    <scope>NUCLEOTIDE SEQUENCE [LARGE SCALE GENOMIC DNA]</scope>
    <source>
        <strain evidence="2 3">V10</strain>
    </source>
</reference>
<evidence type="ECO:0000313" key="3">
    <source>
        <dbReference type="Proteomes" id="UP001202550"/>
    </source>
</evidence>